<accession>A0AAN8I6H3</accession>
<protein>
    <recommendedName>
        <fullName evidence="3">Regulatory P domain-containing protein</fullName>
    </recommendedName>
</protein>
<dbReference type="PANTHER" id="PTHR38787">
    <property type="entry name" value="REGULATORY P DOMAIN-CONTAINING PROTEIN"/>
    <property type="match status" value="1"/>
</dbReference>
<dbReference type="Proteomes" id="UP001316803">
    <property type="component" value="Unassembled WGS sequence"/>
</dbReference>
<evidence type="ECO:0000313" key="2">
    <source>
        <dbReference type="Proteomes" id="UP001316803"/>
    </source>
</evidence>
<proteinExistence type="predicted"/>
<evidence type="ECO:0008006" key="3">
    <source>
        <dbReference type="Google" id="ProtNLM"/>
    </source>
</evidence>
<name>A0AAN8I6H3_9EURO</name>
<dbReference type="InterPro" id="IPR027589">
    <property type="entry name" value="Choice_anch_B"/>
</dbReference>
<gene>
    <name evidence="1" type="ORF">OHC33_007169</name>
</gene>
<sequence length="490" mass="53866">MKGLSLLASASMAFAAKELSFSKQEYSSGAVHESIMETKHASWDRQRAAGEMESSQYPSLEAAFVKCEGGLATVVPGDANQTFKCNNIDLYDFKSHADLGSFGGEGSSSWGWTSDDGREFVAVGQQDGTAFAEISPEGKLIYLGRLPQQSVWSIWREIRSYKNYMIIGSEAVGHGIQIFDMTKLLTLDPANPKNFSTTTDLTGLFTELPVGRTHNVVINEELGYAVSVGAAPRNSSCAAGLIFIDLTDPSNPTTPGCAGQDGYVHDAHCLVYHGPDTRYEGRDICYGYNEDTLTIYDVTDKVGINSTTIISTLSYEGARYTHQGWTIDTNWQSHLLIDDELDEEYMTGPAADRFPVTYIIDISNLEAPVQTGYYKSKAYSIDHNQYVWGNLGLSYQSNYGAGLRVLDISSIPSDPTGGSIEEVAFFDIYPEDDELPNGGLIDFVGTWSHYADFASGYVLINTIERGAFIVKMSQFEKRARGAHYKKPRNV</sequence>
<organism evidence="1 2">
    <name type="scientific">Knufia fluminis</name>
    <dbReference type="NCBI Taxonomy" id="191047"/>
    <lineage>
        <taxon>Eukaryota</taxon>
        <taxon>Fungi</taxon>
        <taxon>Dikarya</taxon>
        <taxon>Ascomycota</taxon>
        <taxon>Pezizomycotina</taxon>
        <taxon>Eurotiomycetes</taxon>
        <taxon>Chaetothyriomycetidae</taxon>
        <taxon>Chaetothyriales</taxon>
        <taxon>Trichomeriaceae</taxon>
        <taxon>Knufia</taxon>
    </lineage>
</organism>
<dbReference type="PANTHER" id="PTHR38787:SF3">
    <property type="entry name" value="REGULATORY P DOMAIN-CONTAINING PROTEIN"/>
    <property type="match status" value="1"/>
</dbReference>
<reference evidence="1 2" key="1">
    <citation type="submission" date="2022-12" db="EMBL/GenBank/DDBJ databases">
        <title>Genomic features and morphological characterization of a novel Knufia sp. strain isolated from spacecraft assembly facility.</title>
        <authorList>
            <person name="Teixeira M."/>
            <person name="Chander A.M."/>
            <person name="Stajich J.E."/>
            <person name="Venkateswaran K."/>
        </authorList>
    </citation>
    <scope>NUCLEOTIDE SEQUENCE [LARGE SCALE GENOMIC DNA]</scope>
    <source>
        <strain evidence="1 2">FJI-L2-BK-P2</strain>
    </source>
</reference>
<keyword evidence="2" id="KW-1185">Reference proteome</keyword>
<dbReference type="AlphaFoldDB" id="A0AAN8I6H3"/>
<evidence type="ECO:0000313" key="1">
    <source>
        <dbReference type="EMBL" id="KAK5951876.1"/>
    </source>
</evidence>
<dbReference type="EMBL" id="JAKLMC020000018">
    <property type="protein sequence ID" value="KAK5951876.1"/>
    <property type="molecule type" value="Genomic_DNA"/>
</dbReference>
<dbReference type="GO" id="GO:0005576">
    <property type="term" value="C:extracellular region"/>
    <property type="evidence" value="ECO:0007669"/>
    <property type="project" value="TreeGrafter"/>
</dbReference>
<comment type="caution">
    <text evidence="1">The sequence shown here is derived from an EMBL/GenBank/DDBJ whole genome shotgun (WGS) entry which is preliminary data.</text>
</comment>
<dbReference type="NCBIfam" id="TIGR04312">
    <property type="entry name" value="choice_anch_B"/>
    <property type="match status" value="1"/>
</dbReference>